<protein>
    <submittedName>
        <fullName evidence="1">SCP domain-containing protein</fullName>
    </submittedName>
</protein>
<dbReference type="SUPFAM" id="SSF55797">
    <property type="entry name" value="PR-1-like"/>
    <property type="match status" value="1"/>
</dbReference>
<dbReference type="Gene3D" id="3.40.33.10">
    <property type="entry name" value="CAP"/>
    <property type="match status" value="1"/>
</dbReference>
<proteinExistence type="predicted"/>
<dbReference type="WBParaSite" id="MCU_013123-RA">
    <property type="protein sequence ID" value="MCU_013123-RA"/>
    <property type="gene ID" value="MCU_013123"/>
</dbReference>
<name>A0A5K3FZG6_MESCO</name>
<sequence>MPPLNAAVQKFLPQTFPNDIQSPDAATFWSMLFDSNYLVASTYHSATILLVSINSNLFFQLGLIRRVSPLINFAASPHVIAGVYATSEEDRNEIEEFHRQMREDVQPTASSMHLISYSVELEQLAEEWLAHRDYRNPDTKIFPQYEGVGQIMTAQRTENLTFKDTYYYLRAQKDFYDFENDECEDYCGDYKQVSNNL</sequence>
<accession>A0A5K3FZG6</accession>
<evidence type="ECO:0000313" key="1">
    <source>
        <dbReference type="WBParaSite" id="MCU_013123-RA"/>
    </source>
</evidence>
<reference evidence="1" key="1">
    <citation type="submission" date="2019-11" db="UniProtKB">
        <authorList>
            <consortium name="WormBaseParasite"/>
        </authorList>
    </citation>
    <scope>IDENTIFICATION</scope>
</reference>
<organism evidence="1">
    <name type="scientific">Mesocestoides corti</name>
    <name type="common">Flatworm</name>
    <dbReference type="NCBI Taxonomy" id="53468"/>
    <lineage>
        <taxon>Eukaryota</taxon>
        <taxon>Metazoa</taxon>
        <taxon>Spiralia</taxon>
        <taxon>Lophotrochozoa</taxon>
        <taxon>Platyhelminthes</taxon>
        <taxon>Cestoda</taxon>
        <taxon>Eucestoda</taxon>
        <taxon>Cyclophyllidea</taxon>
        <taxon>Mesocestoididae</taxon>
        <taxon>Mesocestoides</taxon>
    </lineage>
</organism>
<dbReference type="InterPro" id="IPR035940">
    <property type="entry name" value="CAP_sf"/>
</dbReference>
<dbReference type="AlphaFoldDB" id="A0A5K3FZG6"/>